<feature type="domain" description="PucR C-terminal helix-turn-helix" evidence="2">
    <location>
        <begin position="297"/>
        <end position="352"/>
    </location>
</feature>
<name>A0A7W3MU66_9ACTN</name>
<accession>A0A7W3MU66</accession>
<dbReference type="RefSeq" id="WP_182704097.1">
    <property type="nucleotide sequence ID" value="NZ_JACJII010000001.1"/>
</dbReference>
<dbReference type="InterPro" id="IPR051448">
    <property type="entry name" value="CdaR-like_regulators"/>
</dbReference>
<gene>
    <name evidence="3" type="ORF">HNR21_000805</name>
</gene>
<dbReference type="AlphaFoldDB" id="A0A7W3MU66"/>
<feature type="region of interest" description="Disordered" evidence="1">
    <location>
        <begin position="177"/>
        <end position="199"/>
    </location>
</feature>
<reference evidence="3 4" key="1">
    <citation type="submission" date="2020-08" db="EMBL/GenBank/DDBJ databases">
        <title>Sequencing the genomes of 1000 actinobacteria strains.</title>
        <authorList>
            <person name="Klenk H.-P."/>
        </authorList>
    </citation>
    <scope>NUCLEOTIDE SEQUENCE [LARGE SCALE GENOMIC DNA]</scope>
    <source>
        <strain evidence="3 4">DSM 45823</strain>
    </source>
</reference>
<evidence type="ECO:0000256" key="1">
    <source>
        <dbReference type="SAM" id="MobiDB-lite"/>
    </source>
</evidence>
<evidence type="ECO:0000259" key="2">
    <source>
        <dbReference type="Pfam" id="PF13556"/>
    </source>
</evidence>
<keyword evidence="4" id="KW-1185">Reference proteome</keyword>
<evidence type="ECO:0000313" key="3">
    <source>
        <dbReference type="EMBL" id="MBA9001923.1"/>
    </source>
</evidence>
<dbReference type="InterPro" id="IPR042070">
    <property type="entry name" value="PucR_C-HTH_sf"/>
</dbReference>
<dbReference type="InterPro" id="IPR025736">
    <property type="entry name" value="PucR_C-HTH_dom"/>
</dbReference>
<dbReference type="PANTHER" id="PTHR33744">
    <property type="entry name" value="CARBOHYDRATE DIACID REGULATOR"/>
    <property type="match status" value="1"/>
</dbReference>
<dbReference type="PANTHER" id="PTHR33744:SF1">
    <property type="entry name" value="DNA-BINDING TRANSCRIPTIONAL ACTIVATOR ADER"/>
    <property type="match status" value="1"/>
</dbReference>
<sequence length="364" mass="37535">MKELAGRLAALDPDASAAVQVIPYFDRLLAERAGLAALLRGAAVLTGHTARLADEDRRVHLRMDAQGRRLDRGAPPDPSWPCVPLEPGGPPALWLERPGPAGVVEAMVLERAAAAIGTVLARTRGRADAADQALGEVLLDAAATPAARSAAARRLGLDAAAQARVIVLDGGRARIEPLPPDARSAAGEGTGPVDGAPRAPLPTAVRIVRDGGALAPGDRAGVGPAVPVLELPSSWAAARTAWRFTAEGTERDPGPRVVHADRLGGLAVLAAAVGAGGEPAADVRTLERAASAAPWMLATLDAVAFAASLRGAAAVANVHHSTLQSRLAQAEHLLGWSVHEPEGRLRLQIALLLRRLHHNICPSA</sequence>
<comment type="caution">
    <text evidence="3">The sequence shown here is derived from an EMBL/GenBank/DDBJ whole genome shotgun (WGS) entry which is preliminary data.</text>
</comment>
<dbReference type="Gene3D" id="1.10.10.2840">
    <property type="entry name" value="PucR C-terminal helix-turn-helix domain"/>
    <property type="match status" value="1"/>
</dbReference>
<protein>
    <recommendedName>
        <fullName evidence="2">PucR C-terminal helix-turn-helix domain-containing protein</fullName>
    </recommendedName>
</protein>
<evidence type="ECO:0000313" key="4">
    <source>
        <dbReference type="Proteomes" id="UP000539313"/>
    </source>
</evidence>
<dbReference type="Proteomes" id="UP000539313">
    <property type="component" value="Unassembled WGS sequence"/>
</dbReference>
<proteinExistence type="predicted"/>
<dbReference type="EMBL" id="JACJII010000001">
    <property type="protein sequence ID" value="MBA9001923.1"/>
    <property type="molecule type" value="Genomic_DNA"/>
</dbReference>
<organism evidence="3 4">
    <name type="scientific">Thermomonospora cellulosilytica</name>
    <dbReference type="NCBI Taxonomy" id="1411118"/>
    <lineage>
        <taxon>Bacteria</taxon>
        <taxon>Bacillati</taxon>
        <taxon>Actinomycetota</taxon>
        <taxon>Actinomycetes</taxon>
        <taxon>Streptosporangiales</taxon>
        <taxon>Thermomonosporaceae</taxon>
        <taxon>Thermomonospora</taxon>
    </lineage>
</organism>
<dbReference type="Pfam" id="PF13556">
    <property type="entry name" value="HTH_30"/>
    <property type="match status" value="1"/>
</dbReference>